<dbReference type="Gene3D" id="3.90.226.10">
    <property type="entry name" value="2-enoyl-CoA Hydratase, Chain A, domain 1"/>
    <property type="match status" value="1"/>
</dbReference>
<protein>
    <submittedName>
        <fullName evidence="4">Enoyl-CoA hydratase-related protein</fullName>
    </submittedName>
</protein>
<evidence type="ECO:0000256" key="3">
    <source>
        <dbReference type="ARBA" id="ARBA00023239"/>
    </source>
</evidence>
<organism evidence="4 5">
    <name type="scientific">Rhodococcus navarretei</name>
    <dbReference type="NCBI Taxonomy" id="3128981"/>
    <lineage>
        <taxon>Bacteria</taxon>
        <taxon>Bacillati</taxon>
        <taxon>Actinomycetota</taxon>
        <taxon>Actinomycetes</taxon>
        <taxon>Mycobacteriales</taxon>
        <taxon>Nocardiaceae</taxon>
        <taxon>Rhodococcus</taxon>
    </lineage>
</organism>
<keyword evidence="3" id="KW-0456">Lyase</keyword>
<dbReference type="RefSeq" id="WP_341442229.1">
    <property type="nucleotide sequence ID" value="NZ_JBBPCN010000001.1"/>
</dbReference>
<dbReference type="Proteomes" id="UP001456513">
    <property type="component" value="Unassembled WGS sequence"/>
</dbReference>
<dbReference type="CDD" id="cd06558">
    <property type="entry name" value="crotonase-like"/>
    <property type="match status" value="1"/>
</dbReference>
<gene>
    <name evidence="4" type="ORF">AABD04_19760</name>
</gene>
<dbReference type="PANTHER" id="PTHR11941:SF169">
    <property type="entry name" value="(7AS)-7A-METHYL-1,5-DIOXO-2,3,5,6,7,7A-HEXAHYDRO-1H-INDENE-CARBOXYL-COA HYDROLASE"/>
    <property type="match status" value="1"/>
</dbReference>
<evidence type="ECO:0000313" key="4">
    <source>
        <dbReference type="EMBL" id="MEK8073086.1"/>
    </source>
</evidence>
<accession>A0ABU9D0F4</accession>
<dbReference type="SUPFAM" id="SSF52096">
    <property type="entry name" value="ClpP/crotonase"/>
    <property type="match status" value="1"/>
</dbReference>
<dbReference type="EMBL" id="JBBPCN010000001">
    <property type="protein sequence ID" value="MEK8073086.1"/>
    <property type="molecule type" value="Genomic_DNA"/>
</dbReference>
<sequence length="265" mass="28326">MSSQTESLQPAGVDHVVVTEPEPGIAVVELARGKVNAIDTQMYREIATVFEALSDNQDVRVVVLTGRGRIFCAGNDLGSFRVMDATSGVVDMREAKRAIFGVLDCALPVIGAINGPCLGSGFGLTSMCDLVVASERATFGLPEMGVGVLGGGRFTARMLPQQAMRRMFFTAEAVDAATLKNWGAPIEVVAHETFMATAMSRARSIAAKSRYALTLAKQSLNGCEDIDIKRGYELEQSYTLRLSEHPDSKIAVEARIAEMSGGTKS</sequence>
<dbReference type="PANTHER" id="PTHR11941">
    <property type="entry name" value="ENOYL-COA HYDRATASE-RELATED"/>
    <property type="match status" value="1"/>
</dbReference>
<keyword evidence="2" id="KW-0443">Lipid metabolism</keyword>
<dbReference type="Pfam" id="PF00378">
    <property type="entry name" value="ECH_1"/>
    <property type="match status" value="1"/>
</dbReference>
<proteinExistence type="inferred from homology"/>
<comment type="caution">
    <text evidence="4">The sequence shown here is derived from an EMBL/GenBank/DDBJ whole genome shotgun (WGS) entry which is preliminary data.</text>
</comment>
<evidence type="ECO:0000313" key="5">
    <source>
        <dbReference type="Proteomes" id="UP001456513"/>
    </source>
</evidence>
<reference evidence="4 5" key="1">
    <citation type="submission" date="2024-03" db="EMBL/GenBank/DDBJ databases">
        <title>Rhodococcus navarretei sp. nov. and Pseudarthrobacter quantumdoti sp. nov., two new species with the ability to biosynthesize Quantum Dots isolated from soil samples at Union Glacier, Antarctica.</title>
        <authorList>
            <person name="Vargas M."/>
        </authorList>
    </citation>
    <scope>NUCLEOTIDE SEQUENCE [LARGE SCALE GENOMIC DNA]</scope>
    <source>
        <strain evidence="4 5">EXRC-4A-4</strain>
    </source>
</reference>
<comment type="similarity">
    <text evidence="1">Belongs to the enoyl-CoA hydratase/isomerase family.</text>
</comment>
<evidence type="ECO:0000256" key="1">
    <source>
        <dbReference type="ARBA" id="ARBA00005254"/>
    </source>
</evidence>
<dbReference type="InterPro" id="IPR001753">
    <property type="entry name" value="Enoyl-CoA_hydra/iso"/>
</dbReference>
<keyword evidence="5" id="KW-1185">Reference proteome</keyword>
<dbReference type="InterPro" id="IPR029045">
    <property type="entry name" value="ClpP/crotonase-like_dom_sf"/>
</dbReference>
<name>A0ABU9D0F4_9NOCA</name>
<evidence type="ECO:0000256" key="2">
    <source>
        <dbReference type="ARBA" id="ARBA00023098"/>
    </source>
</evidence>